<accession>T2JLW6</accession>
<reference evidence="1 2" key="2">
    <citation type="submission" date="2013-09" db="EMBL/GenBank/DDBJ databases">
        <title>Whole genome comparison of six Crocosphaera watsonii strains with differing phenotypes.</title>
        <authorList>
            <person name="Bench S.R."/>
            <person name="Heller P."/>
            <person name="Frank I."/>
            <person name="Arciniega M."/>
            <person name="Shilova I.N."/>
            <person name="Zehr J.P."/>
        </authorList>
    </citation>
    <scope>NUCLEOTIDE SEQUENCE [LARGE SCALE GENOMIC DNA]</scope>
    <source>
        <strain evidence="1 2">WH 0402</strain>
    </source>
</reference>
<name>T2JLW6_CROWT</name>
<reference evidence="1 2" key="1">
    <citation type="submission" date="2013-01" db="EMBL/GenBank/DDBJ databases">
        <authorList>
            <person name="Bench S."/>
        </authorList>
    </citation>
    <scope>NUCLEOTIDE SEQUENCE [LARGE SCALE GENOMIC DNA]</scope>
    <source>
        <strain evidence="1 2">WH 0402</strain>
    </source>
</reference>
<comment type="caution">
    <text evidence="1">The sequence shown here is derived from an EMBL/GenBank/DDBJ whole genome shotgun (WGS) entry which is preliminary data.</text>
</comment>
<dbReference type="AlphaFoldDB" id="T2JLW6"/>
<gene>
    <name evidence="1" type="ORF">CWATWH0402_6405</name>
</gene>
<proteinExistence type="predicted"/>
<sequence length="37" mass="4493">MRCHVSDWVFKAVAYPIRYSLIIDIFRDYMKTLEKPS</sequence>
<protein>
    <submittedName>
        <fullName evidence="1">Uncharacterized protein</fullName>
    </submittedName>
</protein>
<evidence type="ECO:0000313" key="2">
    <source>
        <dbReference type="Proteomes" id="UP000018130"/>
    </source>
</evidence>
<organism evidence="1 2">
    <name type="scientific">Crocosphaera watsonii WH 0402</name>
    <dbReference type="NCBI Taxonomy" id="1284629"/>
    <lineage>
        <taxon>Bacteria</taxon>
        <taxon>Bacillati</taxon>
        <taxon>Cyanobacteriota</taxon>
        <taxon>Cyanophyceae</taxon>
        <taxon>Oscillatoriophycideae</taxon>
        <taxon>Chroococcales</taxon>
        <taxon>Aphanothecaceae</taxon>
        <taxon>Crocosphaera</taxon>
    </lineage>
</organism>
<dbReference type="Proteomes" id="UP000018130">
    <property type="component" value="Unassembled WGS sequence"/>
</dbReference>
<evidence type="ECO:0000313" key="1">
    <source>
        <dbReference type="EMBL" id="CCQ65502.1"/>
    </source>
</evidence>
<dbReference type="EMBL" id="CAQN01000201">
    <property type="protein sequence ID" value="CCQ65502.1"/>
    <property type="molecule type" value="Genomic_DNA"/>
</dbReference>